<feature type="compositionally biased region" description="Polar residues" evidence="1">
    <location>
        <begin position="483"/>
        <end position="495"/>
    </location>
</feature>
<organism evidence="2 3">
    <name type="scientific">Sarocladium strictum</name>
    <name type="common">Black bundle disease fungus</name>
    <name type="synonym">Acremonium strictum</name>
    <dbReference type="NCBI Taxonomy" id="5046"/>
    <lineage>
        <taxon>Eukaryota</taxon>
        <taxon>Fungi</taxon>
        <taxon>Dikarya</taxon>
        <taxon>Ascomycota</taxon>
        <taxon>Pezizomycotina</taxon>
        <taxon>Sordariomycetes</taxon>
        <taxon>Hypocreomycetidae</taxon>
        <taxon>Hypocreales</taxon>
        <taxon>Sarocladiaceae</taxon>
        <taxon>Sarocladium</taxon>
    </lineage>
</organism>
<feature type="region of interest" description="Disordered" evidence="1">
    <location>
        <begin position="1"/>
        <end position="57"/>
    </location>
</feature>
<feature type="compositionally biased region" description="Polar residues" evidence="1">
    <location>
        <begin position="311"/>
        <end position="333"/>
    </location>
</feature>
<reference evidence="2" key="1">
    <citation type="submission" date="2022-10" db="EMBL/GenBank/DDBJ databases">
        <title>Determination and structural analysis of whole genome sequence of Sarocladium strictum F4-1.</title>
        <authorList>
            <person name="Hu L."/>
            <person name="Jiang Y."/>
        </authorList>
    </citation>
    <scope>NUCLEOTIDE SEQUENCE</scope>
    <source>
        <strain evidence="2">F4-1</strain>
    </source>
</reference>
<dbReference type="AlphaFoldDB" id="A0AA39GJM2"/>
<evidence type="ECO:0000313" key="2">
    <source>
        <dbReference type="EMBL" id="KAK0387853.1"/>
    </source>
</evidence>
<feature type="compositionally biased region" description="Polar residues" evidence="1">
    <location>
        <begin position="419"/>
        <end position="460"/>
    </location>
</feature>
<accession>A0AA39GJM2</accession>
<feature type="region of interest" description="Disordered" evidence="1">
    <location>
        <begin position="306"/>
        <end position="519"/>
    </location>
</feature>
<proteinExistence type="predicted"/>
<evidence type="ECO:0000256" key="1">
    <source>
        <dbReference type="SAM" id="MobiDB-lite"/>
    </source>
</evidence>
<protein>
    <submittedName>
        <fullName evidence="2">Uncharacterized protein</fullName>
    </submittedName>
</protein>
<feature type="compositionally biased region" description="Basic and acidic residues" evidence="1">
    <location>
        <begin position="36"/>
        <end position="45"/>
    </location>
</feature>
<feature type="compositionally biased region" description="Polar residues" evidence="1">
    <location>
        <begin position="46"/>
        <end position="57"/>
    </location>
</feature>
<feature type="compositionally biased region" description="Polar residues" evidence="1">
    <location>
        <begin position="1"/>
        <end position="13"/>
    </location>
</feature>
<feature type="compositionally biased region" description="Low complexity" evidence="1">
    <location>
        <begin position="389"/>
        <end position="407"/>
    </location>
</feature>
<name>A0AA39GJM2_SARSR</name>
<feature type="compositionally biased region" description="Polar residues" evidence="1">
    <location>
        <begin position="502"/>
        <end position="519"/>
    </location>
</feature>
<evidence type="ECO:0000313" key="3">
    <source>
        <dbReference type="Proteomes" id="UP001175261"/>
    </source>
</evidence>
<dbReference type="Proteomes" id="UP001175261">
    <property type="component" value="Unassembled WGS sequence"/>
</dbReference>
<dbReference type="EMBL" id="JAPDFR010000003">
    <property type="protein sequence ID" value="KAK0387853.1"/>
    <property type="molecule type" value="Genomic_DNA"/>
</dbReference>
<keyword evidence="3" id="KW-1185">Reference proteome</keyword>
<gene>
    <name evidence="2" type="ORF">NLU13_4098</name>
</gene>
<comment type="caution">
    <text evidence="2">The sequence shown here is derived from an EMBL/GenBank/DDBJ whole genome shotgun (WGS) entry which is preliminary data.</text>
</comment>
<sequence>MANPTTSAASSQALRAPHQGPLVVTSRPDMWPIRKSAQEATEKRPFQSSAPENEMQNHLPSISPNAIREWLEGQLPASFYTHPPPHCRAIFSTRHGELPFRTMDHLLPKRSLHLWDREEIQVACNSLRLMYWDIMRNLQRPTGWMDMWQWFDAYDMYFYGAQNLWNCVNHLYDENMLIHADFRKESALEIGHWADDWCAIPANQEKLKAWDERKGPIFNLFSVEDSKSMGPISDDVIPVLSDAIKHRRHLLLQDPELLEHAMPNHLIPACQSGTIHNWMAGQRILSPNGLPPPPPVPYFYATPAVTDDRSGSTTPRAVTISSVSRKSSGQNRSAVEALHESAYPTFAPPSAVVPGTPSENEGKARRTASAPACMVSDGREFQPTPRRFTVSVQSGSSSSTAVTSPSSCIDQSEAKSEAVTGNGNSLECLSNSNNDSSEIAQQTGQSPASSKVSVPTASDATSRKASRKEENPAPGIQEPQFWQPPSTDHAISQGMTRYHGTEVSSNLHAMAQSSAQQRA</sequence>